<dbReference type="EMBL" id="FZOS01000002">
    <property type="protein sequence ID" value="SNS16864.1"/>
    <property type="molecule type" value="Genomic_DNA"/>
</dbReference>
<reference evidence="2" key="1">
    <citation type="submission" date="2017-06" db="EMBL/GenBank/DDBJ databases">
        <authorList>
            <person name="Varghese N."/>
            <person name="Submissions S."/>
        </authorList>
    </citation>
    <scope>NUCLEOTIDE SEQUENCE [LARGE SCALE GENOMIC DNA]</scope>
    <source>
        <strain evidence="2">LNB2</strain>
    </source>
</reference>
<evidence type="ECO:0008006" key="3">
    <source>
        <dbReference type="Google" id="ProtNLM"/>
    </source>
</evidence>
<dbReference type="InterPro" id="IPR021251">
    <property type="entry name" value="DUF2793"/>
</dbReference>
<gene>
    <name evidence="1" type="ORF">SAMN06295912_10282</name>
</gene>
<accession>A0A239CBP2</accession>
<organism evidence="1 2">
    <name type="scientific">Edaphosphingomonas laterariae</name>
    <dbReference type="NCBI Taxonomy" id="861865"/>
    <lineage>
        <taxon>Bacteria</taxon>
        <taxon>Pseudomonadati</taxon>
        <taxon>Pseudomonadota</taxon>
        <taxon>Alphaproteobacteria</taxon>
        <taxon>Sphingomonadales</taxon>
        <taxon>Rhizorhabdaceae</taxon>
        <taxon>Edaphosphingomonas</taxon>
    </lineage>
</organism>
<dbReference type="Pfam" id="PF10983">
    <property type="entry name" value="DUF2793"/>
    <property type="match status" value="1"/>
</dbReference>
<dbReference type="Proteomes" id="UP000198281">
    <property type="component" value="Unassembled WGS sequence"/>
</dbReference>
<name>A0A239CBP2_9SPHN</name>
<evidence type="ECO:0000313" key="2">
    <source>
        <dbReference type="Proteomes" id="UP000198281"/>
    </source>
</evidence>
<sequence>MADMTARFALPYIQPGQAQKEWFHNEALARIDTVLHPVVHAFDVADPPSDPLEGSAWIVGEAPAGDWVGHAGEIAVWTEGGWRFVAPAPGMTAWLSTASLWLWHDGNAWRRDGWPCAGLMVGGQRVVGARGAAIAGPTGGAVADLEARAAIHAVLEALETHGLIAG</sequence>
<keyword evidence="2" id="KW-1185">Reference proteome</keyword>
<proteinExistence type="predicted"/>
<protein>
    <recommendedName>
        <fullName evidence="3">DUF2793 domain-containing protein</fullName>
    </recommendedName>
</protein>
<dbReference type="OrthoDB" id="564699at2"/>
<dbReference type="RefSeq" id="WP_089218092.1">
    <property type="nucleotide sequence ID" value="NZ_FZOS01000002.1"/>
</dbReference>
<evidence type="ECO:0000313" key="1">
    <source>
        <dbReference type="EMBL" id="SNS16864.1"/>
    </source>
</evidence>
<dbReference type="AlphaFoldDB" id="A0A239CBP2"/>